<dbReference type="InterPro" id="IPR018356">
    <property type="entry name" value="Tscrpt_reg_HTH_DeoR_CS"/>
</dbReference>
<dbReference type="PANTHER" id="PTHR34580:SF3">
    <property type="entry name" value="PROTEIN PAFB"/>
    <property type="match status" value="1"/>
</dbReference>
<dbReference type="PIRSF" id="PIRSF016838">
    <property type="entry name" value="PafC"/>
    <property type="match status" value="1"/>
</dbReference>
<dbReference type="Pfam" id="PF25583">
    <property type="entry name" value="WCX"/>
    <property type="match status" value="1"/>
</dbReference>
<name>A0ABN3PZF5_9ACTN</name>
<organism evidence="5 6">
    <name type="scientific">Actinomadura fulvescens</name>
    <dbReference type="NCBI Taxonomy" id="46160"/>
    <lineage>
        <taxon>Bacteria</taxon>
        <taxon>Bacillati</taxon>
        <taxon>Actinomycetota</taxon>
        <taxon>Actinomycetes</taxon>
        <taxon>Streptosporangiales</taxon>
        <taxon>Thermomonosporaceae</taxon>
        <taxon>Actinomadura</taxon>
    </lineage>
</organism>
<dbReference type="InterPro" id="IPR001034">
    <property type="entry name" value="DeoR_HTH"/>
</dbReference>
<dbReference type="InterPro" id="IPR051534">
    <property type="entry name" value="CBASS_pafABC_assoc_protein"/>
</dbReference>
<sequence>MLETSVRLLKLLALLQARREWSGAELAERLAVTTRTVRNDMERLRILGYQVHSTTGTAGGYRLGAGAQLPPLLLDDEEAVAVAVALSTSAAGTVEGMEETSVRALAKLENMLPSRLRRRVTSLQAATVSVARRGPGVDAATLTGIAAAVRDHETLRFDYLSQRDAPTTRAAEPHRLVYTGRRWYLAAWDTDREDWRTFRVDRMRLRTPNGPRFAPREPPEGDAAAYVMRGVSSRARSHQARIRLHVPLAAAMERLPPEAGMLEAIDETSCLFVTGADDIHDLASFLGSLGFGFSVVEPAALADHLRVLSDRFREAAGPSGRLDV</sequence>
<dbReference type="RefSeq" id="WP_344544438.1">
    <property type="nucleotide sequence ID" value="NZ_BAAATD010000006.1"/>
</dbReference>
<dbReference type="InterPro" id="IPR028349">
    <property type="entry name" value="PafC-like"/>
</dbReference>
<keyword evidence="3" id="KW-0804">Transcription</keyword>
<dbReference type="Proteomes" id="UP001501509">
    <property type="component" value="Unassembled WGS sequence"/>
</dbReference>
<dbReference type="Gene3D" id="1.10.10.10">
    <property type="entry name" value="Winged helix-like DNA-binding domain superfamily/Winged helix DNA-binding domain"/>
    <property type="match status" value="1"/>
</dbReference>
<gene>
    <name evidence="5" type="ORF">GCM10010411_49140</name>
</gene>
<dbReference type="SUPFAM" id="SSF46785">
    <property type="entry name" value="Winged helix' DNA-binding domain"/>
    <property type="match status" value="1"/>
</dbReference>
<feature type="domain" description="HTH deoR-type" evidence="4">
    <location>
        <begin position="4"/>
        <end position="59"/>
    </location>
</feature>
<dbReference type="Pfam" id="PF08279">
    <property type="entry name" value="HTH_11"/>
    <property type="match status" value="1"/>
</dbReference>
<dbReference type="PANTHER" id="PTHR34580">
    <property type="match status" value="1"/>
</dbReference>
<keyword evidence="2" id="KW-0238">DNA-binding</keyword>
<accession>A0ABN3PZF5</accession>
<protein>
    <submittedName>
        <fullName evidence="5">WYL domain-containing protein</fullName>
    </submittedName>
</protein>
<dbReference type="PROSITE" id="PS00894">
    <property type="entry name" value="HTH_DEOR_1"/>
    <property type="match status" value="1"/>
</dbReference>
<dbReference type="PROSITE" id="PS52050">
    <property type="entry name" value="WYL"/>
    <property type="match status" value="1"/>
</dbReference>
<dbReference type="InterPro" id="IPR036390">
    <property type="entry name" value="WH_DNA-bd_sf"/>
</dbReference>
<keyword evidence="6" id="KW-1185">Reference proteome</keyword>
<evidence type="ECO:0000313" key="6">
    <source>
        <dbReference type="Proteomes" id="UP001501509"/>
    </source>
</evidence>
<dbReference type="InterPro" id="IPR026881">
    <property type="entry name" value="WYL_dom"/>
</dbReference>
<dbReference type="InterPro" id="IPR036388">
    <property type="entry name" value="WH-like_DNA-bd_sf"/>
</dbReference>
<proteinExistence type="predicted"/>
<evidence type="ECO:0000259" key="4">
    <source>
        <dbReference type="PROSITE" id="PS51000"/>
    </source>
</evidence>
<evidence type="ECO:0000256" key="2">
    <source>
        <dbReference type="ARBA" id="ARBA00023125"/>
    </source>
</evidence>
<reference evidence="5 6" key="1">
    <citation type="journal article" date="2019" name="Int. J. Syst. Evol. Microbiol.">
        <title>The Global Catalogue of Microorganisms (GCM) 10K type strain sequencing project: providing services to taxonomists for standard genome sequencing and annotation.</title>
        <authorList>
            <consortium name="The Broad Institute Genomics Platform"/>
            <consortium name="The Broad Institute Genome Sequencing Center for Infectious Disease"/>
            <person name="Wu L."/>
            <person name="Ma J."/>
        </authorList>
    </citation>
    <scope>NUCLEOTIDE SEQUENCE [LARGE SCALE GENOMIC DNA]</scope>
    <source>
        <strain evidence="5 6">JCM 6833</strain>
    </source>
</reference>
<dbReference type="InterPro" id="IPR057727">
    <property type="entry name" value="WCX_dom"/>
</dbReference>
<dbReference type="InterPro" id="IPR013196">
    <property type="entry name" value="HTH_11"/>
</dbReference>
<dbReference type="EMBL" id="BAAATD010000006">
    <property type="protein sequence ID" value="GAA2609070.1"/>
    <property type="molecule type" value="Genomic_DNA"/>
</dbReference>
<evidence type="ECO:0000256" key="1">
    <source>
        <dbReference type="ARBA" id="ARBA00023015"/>
    </source>
</evidence>
<evidence type="ECO:0000256" key="3">
    <source>
        <dbReference type="ARBA" id="ARBA00023163"/>
    </source>
</evidence>
<evidence type="ECO:0000313" key="5">
    <source>
        <dbReference type="EMBL" id="GAA2609070.1"/>
    </source>
</evidence>
<keyword evidence="1" id="KW-0805">Transcription regulation</keyword>
<dbReference type="Pfam" id="PF13280">
    <property type="entry name" value="WYL"/>
    <property type="match status" value="1"/>
</dbReference>
<comment type="caution">
    <text evidence="5">The sequence shown here is derived from an EMBL/GenBank/DDBJ whole genome shotgun (WGS) entry which is preliminary data.</text>
</comment>
<dbReference type="PROSITE" id="PS51000">
    <property type="entry name" value="HTH_DEOR_2"/>
    <property type="match status" value="1"/>
</dbReference>